<evidence type="ECO:0000313" key="2">
    <source>
        <dbReference type="EMBL" id="OAX38333.1"/>
    </source>
</evidence>
<gene>
    <name evidence="2" type="ORF">K503DRAFT_691754</name>
</gene>
<keyword evidence="3" id="KW-1185">Reference proteome</keyword>
<protein>
    <recommendedName>
        <fullName evidence="1">HNH nuclease domain-containing protein</fullName>
    </recommendedName>
</protein>
<proteinExistence type="predicted"/>
<accession>A0A1B7N0F7</accession>
<dbReference type="STRING" id="1314800.A0A1B7N0F7"/>
<dbReference type="Proteomes" id="UP000092154">
    <property type="component" value="Unassembled WGS sequence"/>
</dbReference>
<sequence length="293" mass="33059">MQQSIPPGLICARLLGYMLIHVSNDDGHHNATRDITSCVDDAKPLKVVQLYFNHFVCSCEYFQPCQIPTTPSDHPSRLSFDKVGATINHALEESPRDRSTAKAKCLMSGACEVTVFMKLVDFRNAVEAQPHTSVSIAEAAHIFPAFNDTNIFQVTTFYTHYTSSVWATIDRFAGFNIFEELDGSDINHLEDILTLRVDMHGLFDALVSWFEKKKCVAQCQDTLDTSGLRRKRNLPIATTVSFTTIDPVRLPLPSPDSALYRHPCHMLQNDSTVWKTRGFCSPTDRPRKLYIML</sequence>
<evidence type="ECO:0000313" key="3">
    <source>
        <dbReference type="Proteomes" id="UP000092154"/>
    </source>
</evidence>
<reference evidence="2 3" key="1">
    <citation type="submission" date="2016-06" db="EMBL/GenBank/DDBJ databases">
        <title>Comparative genomics of the ectomycorrhizal sister species Rhizopogon vinicolor and Rhizopogon vesiculosus (Basidiomycota: Boletales) reveals a divergence of the mating type B locus.</title>
        <authorList>
            <consortium name="DOE Joint Genome Institute"/>
            <person name="Mujic A.B."/>
            <person name="Kuo A."/>
            <person name="Tritt A."/>
            <person name="Lipzen A."/>
            <person name="Chen C."/>
            <person name="Johnson J."/>
            <person name="Sharma A."/>
            <person name="Barry K."/>
            <person name="Grigoriev I.V."/>
            <person name="Spatafora J.W."/>
        </authorList>
    </citation>
    <scope>NUCLEOTIDE SEQUENCE [LARGE SCALE GENOMIC DNA]</scope>
    <source>
        <strain evidence="2 3">AM-OR11-026</strain>
    </source>
</reference>
<dbReference type="EMBL" id="KV448300">
    <property type="protein sequence ID" value="OAX38333.1"/>
    <property type="molecule type" value="Genomic_DNA"/>
</dbReference>
<dbReference type="AlphaFoldDB" id="A0A1B7N0F7"/>
<dbReference type="OrthoDB" id="2626891at2759"/>
<dbReference type="InParanoid" id="A0A1B7N0F7"/>
<organism evidence="2 3">
    <name type="scientific">Rhizopogon vinicolor AM-OR11-026</name>
    <dbReference type="NCBI Taxonomy" id="1314800"/>
    <lineage>
        <taxon>Eukaryota</taxon>
        <taxon>Fungi</taxon>
        <taxon>Dikarya</taxon>
        <taxon>Basidiomycota</taxon>
        <taxon>Agaricomycotina</taxon>
        <taxon>Agaricomycetes</taxon>
        <taxon>Agaricomycetidae</taxon>
        <taxon>Boletales</taxon>
        <taxon>Suillineae</taxon>
        <taxon>Rhizopogonaceae</taxon>
        <taxon>Rhizopogon</taxon>
    </lineage>
</organism>
<name>A0A1B7N0F7_9AGAM</name>
<evidence type="ECO:0000259" key="1">
    <source>
        <dbReference type="Pfam" id="PF13391"/>
    </source>
</evidence>
<dbReference type="Pfam" id="PF13391">
    <property type="entry name" value="HNH_2"/>
    <property type="match status" value="1"/>
</dbReference>
<dbReference type="InterPro" id="IPR003615">
    <property type="entry name" value="HNH_nuc"/>
</dbReference>
<feature type="domain" description="HNH nuclease" evidence="1">
    <location>
        <begin position="136"/>
        <end position="205"/>
    </location>
</feature>